<evidence type="ECO:0000256" key="8">
    <source>
        <dbReference type="ARBA" id="ARBA00023163"/>
    </source>
</evidence>
<evidence type="ECO:0000256" key="7">
    <source>
        <dbReference type="ARBA" id="ARBA00023015"/>
    </source>
</evidence>
<feature type="region of interest" description="Disordered" evidence="10">
    <location>
        <begin position="424"/>
        <end position="470"/>
    </location>
</feature>
<keyword evidence="9" id="KW-0539">Nucleus</keyword>
<dbReference type="CDD" id="cd00065">
    <property type="entry name" value="FYVE_like_SF"/>
    <property type="match status" value="1"/>
</dbReference>
<dbReference type="Pfam" id="PF10497">
    <property type="entry name" value="zf-4CXXC_R1"/>
    <property type="match status" value="1"/>
</dbReference>
<keyword evidence="4" id="KW-1017">Isopeptide bond</keyword>
<comment type="subcellular location">
    <subcellularLocation>
        <location evidence="2">Cytoplasm</location>
    </subcellularLocation>
    <subcellularLocation>
        <location evidence="1">Nucleus</location>
    </subcellularLocation>
</comment>
<keyword evidence="8" id="KW-0804">Transcription</keyword>
<keyword evidence="6" id="KW-0832">Ubl conjugation</keyword>
<feature type="compositionally biased region" description="Low complexity" evidence="10">
    <location>
        <begin position="344"/>
        <end position="381"/>
    </location>
</feature>
<dbReference type="InterPro" id="IPR040221">
    <property type="entry name" value="CDCA7/CDA7L"/>
</dbReference>
<sequence length="488" mass="52329">MRKPSLSGSQVVPARTAMRHSIDSDSDSDWPLSVKGKRAQVEQQPQLPIRRPREMGQEKESSRRPRRLTERALATYYELETLDDMRPPKKAKGAGSSKGAGRGKGKGERKGKGKEKGRATSDTPIVELRSSRKLAEEPTFCHQCRRSTMHEKMRCTAIRHNGERCGLRFCERCITNRYPEITFDAYAVCFVCPRCQNTCNCTSCCARRGETYISARVGKLPPPGSAEALALVHEVAASKSSQPPKVGRGGGGAPHKMDLVGGQYFGVIYGVAGGERMGQGFVGEDSRGIVMRNARRAPKIVAYIGKPRRRTAQPVQALPLAVKTDQHIPVEGSTPEEGGIAVMNSPSPSSHLPSNALPNGVGDSSASAASDVPPAEAAPDPIQAPPMDIPPPPPPPRKSYIGNRAVLSNSAYVSIDALVARMEQEDAQDRAQELIAPSSDPISVSSTDGDENPPSDGATGPAPQPQTEDVQWAIALALHALEVDAVKS</sequence>
<protein>
    <recommendedName>
        <fullName evidence="11">Zinc-finger domain-containing protein</fullName>
    </recommendedName>
</protein>
<feature type="region of interest" description="Disordered" evidence="10">
    <location>
        <begin position="1"/>
        <end position="123"/>
    </location>
</feature>
<evidence type="ECO:0000256" key="4">
    <source>
        <dbReference type="ARBA" id="ARBA00022499"/>
    </source>
</evidence>
<dbReference type="PANTHER" id="PTHR31169">
    <property type="entry name" value="OS05G0300700 PROTEIN"/>
    <property type="match status" value="1"/>
</dbReference>
<evidence type="ECO:0000256" key="5">
    <source>
        <dbReference type="ARBA" id="ARBA00022553"/>
    </source>
</evidence>
<reference evidence="12" key="1">
    <citation type="submission" date="2022-11" db="EMBL/GenBank/DDBJ databases">
        <title>Genome Sequence of Cubamyces cubensis.</title>
        <authorList>
            <person name="Buettner E."/>
        </authorList>
    </citation>
    <scope>NUCLEOTIDE SEQUENCE</scope>
    <source>
        <strain evidence="12">MPL-01</strain>
    </source>
</reference>
<proteinExistence type="predicted"/>
<gene>
    <name evidence="12" type="ORF">ONZ51_g13330</name>
</gene>
<feature type="compositionally biased region" description="Basic and acidic residues" evidence="10">
    <location>
        <begin position="51"/>
        <end position="70"/>
    </location>
</feature>
<feature type="domain" description="Zinc-finger" evidence="11">
    <location>
        <begin position="138"/>
        <end position="211"/>
    </location>
</feature>
<evidence type="ECO:0000256" key="10">
    <source>
        <dbReference type="SAM" id="MobiDB-lite"/>
    </source>
</evidence>
<keyword evidence="5" id="KW-0597">Phosphoprotein</keyword>
<keyword evidence="3" id="KW-0963">Cytoplasm</keyword>
<feature type="region of interest" description="Disordered" evidence="10">
    <location>
        <begin position="326"/>
        <end position="402"/>
    </location>
</feature>
<dbReference type="InterPro" id="IPR018866">
    <property type="entry name" value="Znf-4CXXC_R1"/>
</dbReference>
<feature type="compositionally biased region" description="Basic and acidic residues" evidence="10">
    <location>
        <begin position="105"/>
        <end position="119"/>
    </location>
</feature>
<keyword evidence="7" id="KW-0805">Transcription regulation</keyword>
<organism evidence="12 13">
    <name type="scientific">Trametes cubensis</name>
    <dbReference type="NCBI Taxonomy" id="1111947"/>
    <lineage>
        <taxon>Eukaryota</taxon>
        <taxon>Fungi</taxon>
        <taxon>Dikarya</taxon>
        <taxon>Basidiomycota</taxon>
        <taxon>Agaricomycotina</taxon>
        <taxon>Agaricomycetes</taxon>
        <taxon>Polyporales</taxon>
        <taxon>Polyporaceae</taxon>
        <taxon>Trametes</taxon>
    </lineage>
</organism>
<dbReference type="PANTHER" id="PTHR31169:SF8">
    <property type="entry name" value="ZINC-FINGER DOMAIN OF MONOAMINE-OXIDASE A REPRESSOR R1 PROTEIN"/>
    <property type="match status" value="1"/>
</dbReference>
<comment type="caution">
    <text evidence="12">The sequence shown here is derived from an EMBL/GenBank/DDBJ whole genome shotgun (WGS) entry which is preliminary data.</text>
</comment>
<evidence type="ECO:0000259" key="11">
    <source>
        <dbReference type="Pfam" id="PF10497"/>
    </source>
</evidence>
<evidence type="ECO:0000256" key="6">
    <source>
        <dbReference type="ARBA" id="ARBA00022843"/>
    </source>
</evidence>
<dbReference type="GO" id="GO:0006355">
    <property type="term" value="P:regulation of DNA-templated transcription"/>
    <property type="evidence" value="ECO:0007669"/>
    <property type="project" value="InterPro"/>
</dbReference>
<name>A0AAD7TEA5_9APHY</name>
<feature type="compositionally biased region" description="Polar residues" evidence="10">
    <location>
        <begin position="1"/>
        <end position="10"/>
    </location>
</feature>
<dbReference type="AlphaFoldDB" id="A0AAD7TEA5"/>
<dbReference type="GO" id="GO:0005634">
    <property type="term" value="C:nucleus"/>
    <property type="evidence" value="ECO:0007669"/>
    <property type="project" value="UniProtKB-SubCell"/>
</dbReference>
<dbReference type="GO" id="GO:0005737">
    <property type="term" value="C:cytoplasm"/>
    <property type="evidence" value="ECO:0007669"/>
    <property type="project" value="UniProtKB-SubCell"/>
</dbReference>
<evidence type="ECO:0000313" key="12">
    <source>
        <dbReference type="EMBL" id="KAJ8453917.1"/>
    </source>
</evidence>
<feature type="compositionally biased region" description="Pro residues" evidence="10">
    <location>
        <begin position="382"/>
        <end position="397"/>
    </location>
</feature>
<dbReference type="EMBL" id="JAPEVG010001114">
    <property type="protein sequence ID" value="KAJ8453917.1"/>
    <property type="molecule type" value="Genomic_DNA"/>
</dbReference>
<evidence type="ECO:0000313" key="13">
    <source>
        <dbReference type="Proteomes" id="UP001215151"/>
    </source>
</evidence>
<evidence type="ECO:0000256" key="9">
    <source>
        <dbReference type="ARBA" id="ARBA00023242"/>
    </source>
</evidence>
<keyword evidence="13" id="KW-1185">Reference proteome</keyword>
<evidence type="ECO:0000256" key="2">
    <source>
        <dbReference type="ARBA" id="ARBA00004496"/>
    </source>
</evidence>
<evidence type="ECO:0000256" key="3">
    <source>
        <dbReference type="ARBA" id="ARBA00022490"/>
    </source>
</evidence>
<accession>A0AAD7TEA5</accession>
<evidence type="ECO:0000256" key="1">
    <source>
        <dbReference type="ARBA" id="ARBA00004123"/>
    </source>
</evidence>
<dbReference type="Proteomes" id="UP001215151">
    <property type="component" value="Unassembled WGS sequence"/>
</dbReference>